<sequence length="456" mass="51116">MAGIGFELRKLMKGDSYSSLLMAYAYAGIISSGPWILSIIAVLLIGVISLPVVIPAMLVSKFQTVVTYLIAFSLILTGLVQLSFTRYSADRIFEKEHYRLLPNLNGLLLVVIAVSGLFSYPIGLLAFPQQSLFFRLLFAATFVVLCCVWVTAILLSGLKAYKAILVNFAFGYGSALLLAFLLRHGNLEGLLLAFLAGQFILLLGMFWVVFRGYPSRIFIEFDFMGSGRMYRSLMLTGLFYNLGIWMDKFIFWIHPVTGSNVIGPLRASLVYDLPVFLAYLAIIPGMAVFLVRIETDFVEYYDRFYDAVREGGSLSYIQEMKDEMVRVAREGLYDIIKIQAIATIVVIVAGRHLLRWAGISEIHLPLLSIQVVATGFQVVLLGLLNIFFYLDKRNRVLLLTALFTVLNLGLTLLSIWMGPYYYGYGFALALIVTIAVGMALLDYDLGKLEYETFMLQ</sequence>
<feature type="transmembrane region" description="Helical" evidence="1">
    <location>
        <begin position="106"/>
        <end position="127"/>
    </location>
</feature>
<feature type="transmembrane region" description="Helical" evidence="1">
    <location>
        <begin position="163"/>
        <end position="183"/>
    </location>
</feature>
<dbReference type="OrthoDB" id="37830at2"/>
<feature type="transmembrane region" description="Helical" evidence="1">
    <location>
        <begin position="133"/>
        <end position="156"/>
    </location>
</feature>
<feature type="transmembrane region" description="Helical" evidence="1">
    <location>
        <begin position="331"/>
        <end position="354"/>
    </location>
</feature>
<keyword evidence="3" id="KW-1185">Reference proteome</keyword>
<feature type="transmembrane region" description="Helical" evidence="1">
    <location>
        <begin position="273"/>
        <end position="293"/>
    </location>
</feature>
<name>A0A1T4M095_9BACT</name>
<keyword evidence="1" id="KW-0812">Transmembrane</keyword>
<feature type="transmembrane region" description="Helical" evidence="1">
    <location>
        <begin position="396"/>
        <end position="416"/>
    </location>
</feature>
<dbReference type="InterPro" id="IPR031617">
    <property type="entry name" value="PelG"/>
</dbReference>
<evidence type="ECO:0000313" key="3">
    <source>
        <dbReference type="Proteomes" id="UP000190102"/>
    </source>
</evidence>
<gene>
    <name evidence="2" type="ORF">SAMN02745119_01087</name>
</gene>
<accession>A0A1T4M095</accession>
<dbReference type="Proteomes" id="UP000190102">
    <property type="component" value="Unassembled WGS sequence"/>
</dbReference>
<feature type="transmembrane region" description="Helical" evidence="1">
    <location>
        <begin position="66"/>
        <end position="85"/>
    </location>
</feature>
<dbReference type="EMBL" id="FUWR01000004">
    <property type="protein sequence ID" value="SJZ60326.1"/>
    <property type="molecule type" value="Genomic_DNA"/>
</dbReference>
<feature type="transmembrane region" description="Helical" evidence="1">
    <location>
        <begin position="189"/>
        <end position="210"/>
    </location>
</feature>
<feature type="transmembrane region" description="Helical" evidence="1">
    <location>
        <begin position="422"/>
        <end position="441"/>
    </location>
</feature>
<evidence type="ECO:0000256" key="1">
    <source>
        <dbReference type="SAM" id="Phobius"/>
    </source>
</evidence>
<reference evidence="3" key="1">
    <citation type="submission" date="2017-02" db="EMBL/GenBank/DDBJ databases">
        <authorList>
            <person name="Varghese N."/>
            <person name="Submissions S."/>
        </authorList>
    </citation>
    <scope>NUCLEOTIDE SEQUENCE [LARGE SCALE GENOMIC DNA]</scope>
    <source>
        <strain evidence="3">ATCC BAA-34</strain>
    </source>
</reference>
<dbReference type="AlphaFoldDB" id="A0A1T4M095"/>
<keyword evidence="1" id="KW-0472">Membrane</keyword>
<dbReference type="RefSeq" id="WP_078789356.1">
    <property type="nucleotide sequence ID" value="NZ_FUWR01000004.1"/>
</dbReference>
<protein>
    <submittedName>
        <fullName evidence="2">Uncharacterized membrane protein</fullName>
    </submittedName>
</protein>
<proteinExistence type="predicted"/>
<keyword evidence="1" id="KW-1133">Transmembrane helix</keyword>
<feature type="transmembrane region" description="Helical" evidence="1">
    <location>
        <begin position="21"/>
        <end position="54"/>
    </location>
</feature>
<feature type="transmembrane region" description="Helical" evidence="1">
    <location>
        <begin position="366"/>
        <end position="389"/>
    </location>
</feature>
<dbReference type="STRING" id="115783.SAMN02745119_01087"/>
<feature type="transmembrane region" description="Helical" evidence="1">
    <location>
        <begin position="230"/>
        <end position="253"/>
    </location>
</feature>
<evidence type="ECO:0000313" key="2">
    <source>
        <dbReference type="EMBL" id="SJZ60326.1"/>
    </source>
</evidence>
<organism evidence="2 3">
    <name type="scientific">Trichlorobacter thiogenes</name>
    <dbReference type="NCBI Taxonomy" id="115783"/>
    <lineage>
        <taxon>Bacteria</taxon>
        <taxon>Pseudomonadati</taxon>
        <taxon>Thermodesulfobacteriota</taxon>
        <taxon>Desulfuromonadia</taxon>
        <taxon>Geobacterales</taxon>
        <taxon>Geobacteraceae</taxon>
        <taxon>Trichlorobacter</taxon>
    </lineage>
</organism>
<dbReference type="Pfam" id="PF16933">
    <property type="entry name" value="PelG"/>
    <property type="match status" value="1"/>
</dbReference>